<dbReference type="SUPFAM" id="SSF54001">
    <property type="entry name" value="Cysteine proteinases"/>
    <property type="match status" value="1"/>
</dbReference>
<sequence length="325" mass="34772">MLPVSEARATRSTSSAKPARRRPALAGAGKALSTAVAALAMVLGAGVVGVVGAPAAAAAPISNPSLEIEVKCPGAVAEIQVEWLGTRSARVHWSLEDTAADQKSPVLKYAARNAPGDGTSWIFQNGQPWMAVDGGRGDTASGGGTTWDPEGITQFNHLEVKVSNGTSDQDPTPCSETKRIYNYGMIAYQYALNQEGDEYQSENLEDGIGPDEWDCSGLLWFTYQNVPNFPSWTRMSSANQYTWAVEKAADNHTDLSNLTSQDVIKVDPSDRKVGDIVFYNGHVSFYAGDGRAFSALNEASGVGYNPVNWAPIRGDGSYYRIVGVR</sequence>
<dbReference type="InterPro" id="IPR038765">
    <property type="entry name" value="Papain-like_cys_pep_sf"/>
</dbReference>
<dbReference type="Gene3D" id="3.90.1720.10">
    <property type="entry name" value="endopeptidase domain like (from Nostoc punctiforme)"/>
    <property type="match status" value="1"/>
</dbReference>
<dbReference type="RefSeq" id="WP_377131368.1">
    <property type="nucleotide sequence ID" value="NZ_JBHSFI010000001.1"/>
</dbReference>
<evidence type="ECO:0000256" key="5">
    <source>
        <dbReference type="SAM" id="MobiDB-lite"/>
    </source>
</evidence>
<feature type="domain" description="NlpC/P60" evidence="6">
    <location>
        <begin position="185"/>
        <end position="325"/>
    </location>
</feature>
<comment type="similarity">
    <text evidence="1">Belongs to the peptidase C40 family.</text>
</comment>
<protein>
    <submittedName>
        <fullName evidence="7">NlpC/P60 family protein</fullName>
    </submittedName>
</protein>
<evidence type="ECO:0000256" key="3">
    <source>
        <dbReference type="ARBA" id="ARBA00022801"/>
    </source>
</evidence>
<evidence type="ECO:0000256" key="1">
    <source>
        <dbReference type="ARBA" id="ARBA00007074"/>
    </source>
</evidence>
<dbReference type="InterPro" id="IPR000064">
    <property type="entry name" value="NLP_P60_dom"/>
</dbReference>
<keyword evidence="4" id="KW-0788">Thiol protease</keyword>
<reference evidence="8" key="1">
    <citation type="journal article" date="2019" name="Int. J. Syst. Evol. Microbiol.">
        <title>The Global Catalogue of Microorganisms (GCM) 10K type strain sequencing project: providing services to taxonomists for standard genome sequencing and annotation.</title>
        <authorList>
            <consortium name="The Broad Institute Genomics Platform"/>
            <consortium name="The Broad Institute Genome Sequencing Center for Infectious Disease"/>
            <person name="Wu L."/>
            <person name="Ma J."/>
        </authorList>
    </citation>
    <scope>NUCLEOTIDE SEQUENCE [LARGE SCALE GENOMIC DNA]</scope>
    <source>
        <strain evidence="8">CCUG 42722</strain>
    </source>
</reference>
<proteinExistence type="inferred from homology"/>
<organism evidence="7 8">
    <name type="scientific">Promicromonospora alba</name>
    <dbReference type="NCBI Taxonomy" id="1616110"/>
    <lineage>
        <taxon>Bacteria</taxon>
        <taxon>Bacillati</taxon>
        <taxon>Actinomycetota</taxon>
        <taxon>Actinomycetes</taxon>
        <taxon>Micrococcales</taxon>
        <taxon>Promicromonosporaceae</taxon>
        <taxon>Promicromonospora</taxon>
    </lineage>
</organism>
<gene>
    <name evidence="7" type="ORF">ACFO6V_01355</name>
</gene>
<evidence type="ECO:0000313" key="8">
    <source>
        <dbReference type="Proteomes" id="UP001596011"/>
    </source>
</evidence>
<dbReference type="PROSITE" id="PS51935">
    <property type="entry name" value="NLPC_P60"/>
    <property type="match status" value="1"/>
</dbReference>
<dbReference type="EMBL" id="JBHSFI010000001">
    <property type="protein sequence ID" value="MFC4626859.1"/>
    <property type="molecule type" value="Genomic_DNA"/>
</dbReference>
<feature type="region of interest" description="Disordered" evidence="5">
    <location>
        <begin position="1"/>
        <end position="24"/>
    </location>
</feature>
<keyword evidence="8" id="KW-1185">Reference proteome</keyword>
<accession>A0ABV9HAC3</accession>
<evidence type="ECO:0000256" key="4">
    <source>
        <dbReference type="ARBA" id="ARBA00022807"/>
    </source>
</evidence>
<dbReference type="Proteomes" id="UP001596011">
    <property type="component" value="Unassembled WGS sequence"/>
</dbReference>
<comment type="caution">
    <text evidence="7">The sequence shown here is derived from an EMBL/GenBank/DDBJ whole genome shotgun (WGS) entry which is preliminary data.</text>
</comment>
<dbReference type="Pfam" id="PF00877">
    <property type="entry name" value="NLPC_P60"/>
    <property type="match status" value="1"/>
</dbReference>
<evidence type="ECO:0000259" key="6">
    <source>
        <dbReference type="PROSITE" id="PS51935"/>
    </source>
</evidence>
<name>A0ABV9HAC3_9MICO</name>
<evidence type="ECO:0000256" key="2">
    <source>
        <dbReference type="ARBA" id="ARBA00022670"/>
    </source>
</evidence>
<keyword evidence="3" id="KW-0378">Hydrolase</keyword>
<evidence type="ECO:0000313" key="7">
    <source>
        <dbReference type="EMBL" id="MFC4626859.1"/>
    </source>
</evidence>
<keyword evidence="2" id="KW-0645">Protease</keyword>